<evidence type="ECO:0000313" key="9">
    <source>
        <dbReference type="EMBL" id="CRH04336.1"/>
    </source>
</evidence>
<evidence type="ECO:0000256" key="8">
    <source>
        <dbReference type="SAM" id="Phobius"/>
    </source>
</evidence>
<organism evidence="9">
    <name type="scientific">Magnetococcus massalia (strain MO-1)</name>
    <dbReference type="NCBI Taxonomy" id="451514"/>
    <lineage>
        <taxon>Bacteria</taxon>
        <taxon>Pseudomonadati</taxon>
        <taxon>Pseudomonadota</taxon>
        <taxon>Magnetococcia</taxon>
        <taxon>Magnetococcales</taxon>
        <taxon>Magnetococcaceae</taxon>
        <taxon>Magnetococcus</taxon>
    </lineage>
</organism>
<dbReference type="Pfam" id="PF02472">
    <property type="entry name" value="ExbD"/>
    <property type="match status" value="1"/>
</dbReference>
<keyword evidence="6 8" id="KW-0472">Membrane</keyword>
<keyword evidence="3" id="KW-1003">Cell membrane</keyword>
<comment type="similarity">
    <text evidence="2 7">Belongs to the ExbD/TolR family.</text>
</comment>
<evidence type="ECO:0000256" key="7">
    <source>
        <dbReference type="RuleBase" id="RU003879"/>
    </source>
</evidence>
<dbReference type="AlphaFoldDB" id="A0A1S7LEU8"/>
<dbReference type="PANTHER" id="PTHR30558:SF7">
    <property type="entry name" value="TOL-PAL SYSTEM PROTEIN TOLR"/>
    <property type="match status" value="1"/>
</dbReference>
<accession>A0A1S7LEU8</accession>
<dbReference type="EMBL" id="LO017727">
    <property type="protein sequence ID" value="CRH04336.1"/>
    <property type="molecule type" value="Genomic_DNA"/>
</dbReference>
<evidence type="ECO:0000256" key="6">
    <source>
        <dbReference type="ARBA" id="ARBA00023136"/>
    </source>
</evidence>
<sequence>MAGSSFNGDDYETPLSEINVTPLVDVMLVLLVIFIVAAPLMAQALKVDLPQVAAPADGEPEVINLVASMDGRILLDGASLSSEQLPDALSRSFQQQPDAVLRLGADAQTAYEEIARLLAIAQQSGIQRIAFATRPVVH</sequence>
<comment type="subcellular location">
    <subcellularLocation>
        <location evidence="1">Cell membrane</location>
        <topology evidence="1">Single-pass membrane protein</topology>
    </subcellularLocation>
    <subcellularLocation>
        <location evidence="7">Cell membrane</location>
        <topology evidence="7">Single-pass type II membrane protein</topology>
    </subcellularLocation>
</comment>
<proteinExistence type="inferred from homology"/>
<evidence type="ECO:0000256" key="1">
    <source>
        <dbReference type="ARBA" id="ARBA00004162"/>
    </source>
</evidence>
<name>A0A1S7LEU8_MAGMO</name>
<evidence type="ECO:0000256" key="5">
    <source>
        <dbReference type="ARBA" id="ARBA00022989"/>
    </source>
</evidence>
<keyword evidence="7" id="KW-0813">Transport</keyword>
<reference evidence="9" key="1">
    <citation type="submission" date="2015-04" db="EMBL/GenBank/DDBJ databases">
        <authorList>
            <person name="Syromyatnikov M.Y."/>
            <person name="Popov V.N."/>
        </authorList>
    </citation>
    <scope>NUCLEOTIDE SEQUENCE</scope>
    <source>
        <strain evidence="9">MO-1</strain>
    </source>
</reference>
<keyword evidence="5 8" id="KW-1133">Transmembrane helix</keyword>
<evidence type="ECO:0000256" key="3">
    <source>
        <dbReference type="ARBA" id="ARBA00022475"/>
    </source>
</evidence>
<dbReference type="PANTHER" id="PTHR30558">
    <property type="entry name" value="EXBD MEMBRANE COMPONENT OF PMF-DRIVEN MACROMOLECULE IMPORT SYSTEM"/>
    <property type="match status" value="1"/>
</dbReference>
<dbReference type="GO" id="GO:0022857">
    <property type="term" value="F:transmembrane transporter activity"/>
    <property type="evidence" value="ECO:0007669"/>
    <property type="project" value="InterPro"/>
</dbReference>
<gene>
    <name evidence="9" type="ORF">MAGMO_0121</name>
</gene>
<dbReference type="InterPro" id="IPR003400">
    <property type="entry name" value="ExbD"/>
</dbReference>
<evidence type="ECO:0000256" key="4">
    <source>
        <dbReference type="ARBA" id="ARBA00022692"/>
    </source>
</evidence>
<keyword evidence="7" id="KW-0653">Protein transport</keyword>
<protein>
    <submittedName>
        <fullName evidence="9">Biopolymer transport protein ExbD/TolR</fullName>
    </submittedName>
</protein>
<dbReference type="GO" id="GO:0005886">
    <property type="term" value="C:plasma membrane"/>
    <property type="evidence" value="ECO:0007669"/>
    <property type="project" value="UniProtKB-SubCell"/>
</dbReference>
<feature type="transmembrane region" description="Helical" evidence="8">
    <location>
        <begin position="20"/>
        <end position="42"/>
    </location>
</feature>
<keyword evidence="4 7" id="KW-0812">Transmembrane</keyword>
<dbReference type="GO" id="GO:0015031">
    <property type="term" value="P:protein transport"/>
    <property type="evidence" value="ECO:0007669"/>
    <property type="project" value="UniProtKB-KW"/>
</dbReference>
<dbReference type="Gene3D" id="3.30.420.270">
    <property type="match status" value="1"/>
</dbReference>
<evidence type="ECO:0000256" key="2">
    <source>
        <dbReference type="ARBA" id="ARBA00005811"/>
    </source>
</evidence>